<keyword evidence="3" id="KW-0132">Cell division</keyword>
<dbReference type="Pfam" id="PF04977">
    <property type="entry name" value="DivIC"/>
    <property type="match status" value="1"/>
</dbReference>
<accession>A0A6H2GZA3</accession>
<dbReference type="Proteomes" id="UP000502136">
    <property type="component" value="Chromosome"/>
</dbReference>
<protein>
    <submittedName>
        <fullName evidence="3">Cell division initiation protein</fullName>
    </submittedName>
</protein>
<proteinExistence type="predicted"/>
<gene>
    <name evidence="3" type="ORF">HGI30_13670</name>
</gene>
<dbReference type="KEGG" id="palr:HGI30_13670"/>
<evidence type="ECO:0000256" key="2">
    <source>
        <dbReference type="SAM" id="Phobius"/>
    </source>
</evidence>
<keyword evidence="4" id="KW-1185">Reference proteome</keyword>
<dbReference type="AlphaFoldDB" id="A0A6H2GZA3"/>
<keyword evidence="2" id="KW-0472">Membrane</keyword>
<evidence type="ECO:0000256" key="1">
    <source>
        <dbReference type="SAM" id="MobiDB-lite"/>
    </source>
</evidence>
<keyword evidence="3" id="KW-0131">Cell cycle</keyword>
<dbReference type="EMBL" id="CP051428">
    <property type="protein sequence ID" value="QJC52506.1"/>
    <property type="molecule type" value="Genomic_DNA"/>
</dbReference>
<reference evidence="3 4" key="1">
    <citation type="submission" date="2020-04" db="EMBL/GenBank/DDBJ databases">
        <title>Novel Paenibacillus strain UniB2 isolated from commercial digestive syrup.</title>
        <authorList>
            <person name="Thorat V."/>
            <person name="Kirdat K."/>
            <person name="Tiwarekar B."/>
            <person name="Yadav A."/>
        </authorList>
    </citation>
    <scope>NUCLEOTIDE SEQUENCE [LARGE SCALE GENOMIC DNA]</scope>
    <source>
        <strain evidence="3 4">UniB2</strain>
    </source>
</reference>
<keyword evidence="2" id="KW-1133">Transmembrane helix</keyword>
<feature type="region of interest" description="Disordered" evidence="1">
    <location>
        <begin position="1"/>
        <end position="24"/>
    </location>
</feature>
<evidence type="ECO:0000313" key="3">
    <source>
        <dbReference type="EMBL" id="QJC52506.1"/>
    </source>
</evidence>
<sequence>MAYTNGNLALQPKRKPQQQPVKETKRVVQVRRMIPPREMLRYMASVLAVVGILVLILFRYAQDYRMELQIKEMNANYQQATVDVKVLQGEVAKLSDPAVIAKKAKELGMTPAGADKADEGQEAGR</sequence>
<name>A0A6H2GZA3_9BACL</name>
<feature type="transmembrane region" description="Helical" evidence="2">
    <location>
        <begin position="42"/>
        <end position="61"/>
    </location>
</feature>
<evidence type="ECO:0000313" key="4">
    <source>
        <dbReference type="Proteomes" id="UP000502136"/>
    </source>
</evidence>
<dbReference type="InterPro" id="IPR007060">
    <property type="entry name" value="FtsL/DivIC"/>
</dbReference>
<dbReference type="RefSeq" id="WP_168908062.1">
    <property type="nucleotide sequence ID" value="NZ_CP051428.1"/>
</dbReference>
<organism evidence="3 4">
    <name type="scientific">Paenibacillus albicereus</name>
    <dbReference type="NCBI Taxonomy" id="2726185"/>
    <lineage>
        <taxon>Bacteria</taxon>
        <taxon>Bacillati</taxon>
        <taxon>Bacillota</taxon>
        <taxon>Bacilli</taxon>
        <taxon>Bacillales</taxon>
        <taxon>Paenibacillaceae</taxon>
        <taxon>Paenibacillus</taxon>
    </lineage>
</organism>
<dbReference type="GO" id="GO:0051301">
    <property type="term" value="P:cell division"/>
    <property type="evidence" value="ECO:0007669"/>
    <property type="project" value="UniProtKB-KW"/>
</dbReference>
<keyword evidence="2" id="KW-0812">Transmembrane</keyword>